<reference evidence="1" key="1">
    <citation type="submission" date="2025-08" db="UniProtKB">
        <authorList>
            <consortium name="Ensembl"/>
        </authorList>
    </citation>
    <scope>IDENTIFICATION</scope>
</reference>
<accession>A0A8C7A9K8</accession>
<evidence type="ECO:0000313" key="1">
    <source>
        <dbReference type="Ensembl" id="ENSNVIP00000001376.1"/>
    </source>
</evidence>
<sequence>LQQKRDIGYFDSLKPNARNITDSVTFVAKSINQNLIILLGKIQTTILGYKVCDFFAVLDQLDPDMFPDGRMWLLGFKRCFSQHNSLCCAQRDLLVPFIVPLLISQAMELPGSMKTRTIAHPAGTTGLSESDHTLPFLSQIWSILLPDCPRND</sequence>
<dbReference type="Ensembl" id="ENSNVIT00000001586.1">
    <property type="protein sequence ID" value="ENSNVIP00000001376.1"/>
    <property type="gene ID" value="ENSNVIG00000001106.1"/>
</dbReference>
<protein>
    <submittedName>
        <fullName evidence="1">Uncharacterized protein</fullName>
    </submittedName>
</protein>
<proteinExistence type="predicted"/>
<dbReference type="AlphaFoldDB" id="A0A8C7A9K8"/>
<keyword evidence="2" id="KW-1185">Reference proteome</keyword>
<evidence type="ECO:0000313" key="2">
    <source>
        <dbReference type="Proteomes" id="UP000694425"/>
    </source>
</evidence>
<dbReference type="Proteomes" id="UP000694425">
    <property type="component" value="Unplaced"/>
</dbReference>
<name>A0A8C7A9K8_NEOVI</name>
<dbReference type="GeneTree" id="ENSGT01150000287035"/>
<reference evidence="1" key="2">
    <citation type="submission" date="2025-09" db="UniProtKB">
        <authorList>
            <consortium name="Ensembl"/>
        </authorList>
    </citation>
    <scope>IDENTIFICATION</scope>
</reference>
<organism evidence="1 2">
    <name type="scientific">Neovison vison</name>
    <name type="common">American mink</name>
    <name type="synonym">Mustela vison</name>
    <dbReference type="NCBI Taxonomy" id="452646"/>
    <lineage>
        <taxon>Eukaryota</taxon>
        <taxon>Metazoa</taxon>
        <taxon>Chordata</taxon>
        <taxon>Craniata</taxon>
        <taxon>Vertebrata</taxon>
        <taxon>Euteleostomi</taxon>
        <taxon>Mammalia</taxon>
        <taxon>Eutheria</taxon>
        <taxon>Laurasiatheria</taxon>
        <taxon>Carnivora</taxon>
        <taxon>Caniformia</taxon>
        <taxon>Musteloidea</taxon>
        <taxon>Mustelidae</taxon>
        <taxon>Mustelinae</taxon>
        <taxon>Neogale</taxon>
    </lineage>
</organism>